<proteinExistence type="predicted"/>
<dbReference type="OrthoDB" id="5815156at2"/>
<gene>
    <name evidence="1" type="ORF">VIBNI_B0544</name>
</gene>
<dbReference type="KEGG" id="vni:VIBNI_B0544"/>
<dbReference type="Proteomes" id="UP000016895">
    <property type="component" value="Chromosome 2"/>
</dbReference>
<dbReference type="InterPro" id="IPR002321">
    <property type="entry name" value="Cyt_c_II"/>
</dbReference>
<dbReference type="AlphaFoldDB" id="U4KBZ6"/>
<dbReference type="Gene3D" id="1.20.120.10">
    <property type="entry name" value="Cytochrome c/b562"/>
    <property type="match status" value="1"/>
</dbReference>
<protein>
    <submittedName>
        <fullName evidence="1">Putative Cytochrome c556</fullName>
    </submittedName>
</protein>
<evidence type="ECO:0000313" key="2">
    <source>
        <dbReference type="Proteomes" id="UP000016895"/>
    </source>
</evidence>
<dbReference type="GO" id="GO:0005506">
    <property type="term" value="F:iron ion binding"/>
    <property type="evidence" value="ECO:0007669"/>
    <property type="project" value="InterPro"/>
</dbReference>
<dbReference type="Pfam" id="PF01322">
    <property type="entry name" value="Cytochrom_C_2"/>
    <property type="match status" value="1"/>
</dbReference>
<dbReference type="eggNOG" id="COG3909">
    <property type="taxonomic scope" value="Bacteria"/>
</dbReference>
<dbReference type="GO" id="GO:0009055">
    <property type="term" value="F:electron transfer activity"/>
    <property type="evidence" value="ECO:0007669"/>
    <property type="project" value="InterPro"/>
</dbReference>
<sequence>MVRASNKMALTVMTGLMLTVPTWVQAGHQDWITIRQEAFDLIEKQTDQVAALLRKRETDWQAVLEVSEQLAENSAMLKSAFPPESQAGSKAKESVWTKPEKFHSLMHDFGEGYATLLTASKEQNLSLAEQGLNQAEKTCRACHRSYRSLW</sequence>
<dbReference type="PROSITE" id="PS51009">
    <property type="entry name" value="CYTCII"/>
    <property type="match status" value="1"/>
</dbReference>
<organism evidence="1 2">
    <name type="scientific">Vibrio nigripulchritudo</name>
    <dbReference type="NCBI Taxonomy" id="28173"/>
    <lineage>
        <taxon>Bacteria</taxon>
        <taxon>Pseudomonadati</taxon>
        <taxon>Pseudomonadota</taxon>
        <taxon>Gammaproteobacteria</taxon>
        <taxon>Vibrionales</taxon>
        <taxon>Vibrionaceae</taxon>
        <taxon>Vibrio</taxon>
    </lineage>
</organism>
<dbReference type="GO" id="GO:0020037">
    <property type="term" value="F:heme binding"/>
    <property type="evidence" value="ECO:0007669"/>
    <property type="project" value="InterPro"/>
</dbReference>
<keyword evidence="2" id="KW-1185">Reference proteome</keyword>
<dbReference type="STRING" id="28173.VIBNI_B0544"/>
<dbReference type="RefSeq" id="WP_022560979.1">
    <property type="nucleotide sequence ID" value="NC_022543.1"/>
</dbReference>
<dbReference type="PATRIC" id="fig|1260221.3.peg.4211"/>
<evidence type="ECO:0000313" key="1">
    <source>
        <dbReference type="EMBL" id="CCO60353.1"/>
    </source>
</evidence>
<name>U4KBZ6_9VIBR</name>
<dbReference type="SUPFAM" id="SSF47175">
    <property type="entry name" value="Cytochromes"/>
    <property type="match status" value="1"/>
</dbReference>
<dbReference type="InterPro" id="IPR010980">
    <property type="entry name" value="Cyt_c/b562"/>
</dbReference>
<dbReference type="GO" id="GO:0022900">
    <property type="term" value="P:electron transport chain"/>
    <property type="evidence" value="ECO:0007669"/>
    <property type="project" value="InterPro"/>
</dbReference>
<dbReference type="EMBL" id="FO203527">
    <property type="protein sequence ID" value="CCO60353.1"/>
    <property type="molecule type" value="Genomic_DNA"/>
</dbReference>
<reference evidence="1 2" key="1">
    <citation type="journal article" date="2013" name="ISME J.">
        <title>Comparative genomics of pathogenic lineages of Vibrio nigripulchritudo identifies virulence-associated traits.</title>
        <authorList>
            <person name="Goudenege D."/>
            <person name="Labreuche Y."/>
            <person name="Krin E."/>
            <person name="Ansquer D."/>
            <person name="Mangenot S."/>
            <person name="Calteau A."/>
            <person name="Medigue C."/>
            <person name="Mazel D."/>
            <person name="Polz M.F."/>
            <person name="Le Roux F."/>
        </authorList>
    </citation>
    <scope>NUCLEOTIDE SEQUENCE [LARGE SCALE GENOMIC DNA]</scope>
    <source>
        <strain evidence="2">SnF1</strain>
    </source>
</reference>
<accession>U4KBZ6</accession>